<evidence type="ECO:0000256" key="2">
    <source>
        <dbReference type="ARBA" id="ARBA00008133"/>
    </source>
</evidence>
<evidence type="ECO:0000256" key="1">
    <source>
        <dbReference type="ARBA" id="ARBA00004772"/>
    </source>
</evidence>
<dbReference type="SUPFAM" id="SSF69618">
    <property type="entry name" value="HemD-like"/>
    <property type="match status" value="1"/>
</dbReference>
<dbReference type="OrthoDB" id="9787650at2"/>
<comment type="similarity">
    <text evidence="2 9">Belongs to the uroporphyrinogen-III synthase family.</text>
</comment>
<evidence type="ECO:0000313" key="12">
    <source>
        <dbReference type="Proteomes" id="UP000050956"/>
    </source>
</evidence>
<evidence type="ECO:0000256" key="8">
    <source>
        <dbReference type="ARBA" id="ARBA00048617"/>
    </source>
</evidence>
<organism evidence="11 12">
    <name type="scientific">Stenotrophomonas ginsengisoli</name>
    <dbReference type="NCBI Taxonomy" id="336566"/>
    <lineage>
        <taxon>Bacteria</taxon>
        <taxon>Pseudomonadati</taxon>
        <taxon>Pseudomonadota</taxon>
        <taxon>Gammaproteobacteria</taxon>
        <taxon>Lysobacterales</taxon>
        <taxon>Lysobacteraceae</taxon>
        <taxon>Stenotrophomonas</taxon>
    </lineage>
</organism>
<keyword evidence="4 9" id="KW-0456">Lyase</keyword>
<dbReference type="Gene3D" id="3.40.50.10090">
    <property type="match status" value="2"/>
</dbReference>
<evidence type="ECO:0000256" key="3">
    <source>
        <dbReference type="ARBA" id="ARBA00013109"/>
    </source>
</evidence>
<evidence type="ECO:0000256" key="4">
    <source>
        <dbReference type="ARBA" id="ARBA00023239"/>
    </source>
</evidence>
<evidence type="ECO:0000256" key="6">
    <source>
        <dbReference type="ARBA" id="ARBA00037589"/>
    </source>
</evidence>
<reference evidence="11 12" key="1">
    <citation type="submission" date="2015-05" db="EMBL/GenBank/DDBJ databases">
        <title>Genome sequencing and analysis of members of genus Stenotrophomonas.</title>
        <authorList>
            <person name="Patil P.P."/>
            <person name="Midha S."/>
            <person name="Patil P.B."/>
        </authorList>
    </citation>
    <scope>NUCLEOTIDE SEQUENCE [LARGE SCALE GENOMIC DNA]</scope>
    <source>
        <strain evidence="11 12">DSM 24757</strain>
    </source>
</reference>
<comment type="catalytic activity">
    <reaction evidence="8 9">
        <text>hydroxymethylbilane = uroporphyrinogen III + H2O</text>
        <dbReference type="Rhea" id="RHEA:18965"/>
        <dbReference type="ChEBI" id="CHEBI:15377"/>
        <dbReference type="ChEBI" id="CHEBI:57308"/>
        <dbReference type="ChEBI" id="CHEBI:57845"/>
        <dbReference type="EC" id="4.2.1.75"/>
    </reaction>
</comment>
<accession>A0A0R0D9M4</accession>
<dbReference type="PANTHER" id="PTHR38042:SF1">
    <property type="entry name" value="UROPORPHYRINOGEN-III SYNTHASE, CHLOROPLASTIC"/>
    <property type="match status" value="1"/>
</dbReference>
<dbReference type="EMBL" id="LDJM01000044">
    <property type="protein sequence ID" value="KRG74356.1"/>
    <property type="molecule type" value="Genomic_DNA"/>
</dbReference>
<dbReference type="AlphaFoldDB" id="A0A0R0D9M4"/>
<dbReference type="GO" id="GO:0006780">
    <property type="term" value="P:uroporphyrinogen III biosynthetic process"/>
    <property type="evidence" value="ECO:0007669"/>
    <property type="project" value="UniProtKB-UniRule"/>
</dbReference>
<dbReference type="PANTHER" id="PTHR38042">
    <property type="entry name" value="UROPORPHYRINOGEN-III SYNTHASE, CHLOROPLASTIC"/>
    <property type="match status" value="1"/>
</dbReference>
<gene>
    <name evidence="11" type="ORF">ABB30_14100</name>
</gene>
<evidence type="ECO:0000256" key="9">
    <source>
        <dbReference type="RuleBase" id="RU366031"/>
    </source>
</evidence>
<dbReference type="STRING" id="336566.ABB30_14100"/>
<evidence type="ECO:0000313" key="11">
    <source>
        <dbReference type="EMBL" id="KRG74356.1"/>
    </source>
</evidence>
<dbReference type="Pfam" id="PF02602">
    <property type="entry name" value="HEM4"/>
    <property type="match status" value="1"/>
</dbReference>
<dbReference type="GO" id="GO:0006782">
    <property type="term" value="P:protoporphyrinogen IX biosynthetic process"/>
    <property type="evidence" value="ECO:0007669"/>
    <property type="project" value="UniProtKB-UniRule"/>
</dbReference>
<dbReference type="EC" id="4.2.1.75" evidence="3 9"/>
<proteinExistence type="inferred from homology"/>
<protein>
    <recommendedName>
        <fullName evidence="7 9">Uroporphyrinogen-III synthase</fullName>
        <ecNumber evidence="3 9">4.2.1.75</ecNumber>
    </recommendedName>
</protein>
<feature type="domain" description="Tetrapyrrole biosynthesis uroporphyrinogen III synthase" evidence="10">
    <location>
        <begin position="25"/>
        <end position="247"/>
    </location>
</feature>
<dbReference type="InterPro" id="IPR036108">
    <property type="entry name" value="4pyrrol_syn_uPrphyn_synt_sf"/>
</dbReference>
<dbReference type="UniPathway" id="UPA00251">
    <property type="reaction ID" value="UER00320"/>
</dbReference>
<dbReference type="RefSeq" id="WP_057638945.1">
    <property type="nucleotide sequence ID" value="NZ_LDJM01000044.1"/>
</dbReference>
<dbReference type="InterPro" id="IPR039793">
    <property type="entry name" value="UROS/Hem4"/>
</dbReference>
<dbReference type="PATRIC" id="fig|336566.3.peg.2387"/>
<evidence type="ECO:0000256" key="5">
    <source>
        <dbReference type="ARBA" id="ARBA00023244"/>
    </source>
</evidence>
<dbReference type="GO" id="GO:0004852">
    <property type="term" value="F:uroporphyrinogen-III synthase activity"/>
    <property type="evidence" value="ECO:0007669"/>
    <property type="project" value="UniProtKB-UniRule"/>
</dbReference>
<sequence>MSAHANLPARWTLLSLRPRGQHGSLRQLARAHGGRLLALSPWVIAPCHDPATAQQLQRALACPQVLFTSPAAVQAANALLPLAGAGAVQHWLAVGQGTANALHQAGIAQVQSPARMDSEGLLDLPGLRDPAGQAIGMVSAPGGRGIIAATLAERGAQLQLAEVYRRKPLPLRGRQRAQLARLPAASVLALSSGKALEQVWAQLSAPQQQQLRRASVVAASARLAEQARSLGFADVRQASSAMPADLLASWLQRPHPAGAELAAGPLRG</sequence>
<keyword evidence="12" id="KW-1185">Reference proteome</keyword>
<evidence type="ECO:0000259" key="10">
    <source>
        <dbReference type="Pfam" id="PF02602"/>
    </source>
</evidence>
<evidence type="ECO:0000256" key="7">
    <source>
        <dbReference type="ARBA" id="ARBA00040167"/>
    </source>
</evidence>
<dbReference type="InterPro" id="IPR003754">
    <property type="entry name" value="4pyrrol_synth_uPrphyn_synth"/>
</dbReference>
<name>A0A0R0D9M4_9GAMM</name>
<dbReference type="CDD" id="cd06578">
    <property type="entry name" value="HemD"/>
    <property type="match status" value="1"/>
</dbReference>
<dbReference type="Proteomes" id="UP000050956">
    <property type="component" value="Unassembled WGS sequence"/>
</dbReference>
<comment type="pathway">
    <text evidence="1 9">Porphyrin-containing compound metabolism; protoporphyrin-IX biosynthesis; coproporphyrinogen-III from 5-aminolevulinate: step 3/4.</text>
</comment>
<comment type="function">
    <text evidence="6 9">Catalyzes cyclization of the linear tetrapyrrole, hydroxymethylbilane, to the macrocyclic uroporphyrinogen III.</text>
</comment>
<comment type="caution">
    <text evidence="11">The sequence shown here is derived from an EMBL/GenBank/DDBJ whole genome shotgun (WGS) entry which is preliminary data.</text>
</comment>
<keyword evidence="5 9" id="KW-0627">Porphyrin biosynthesis</keyword>